<protein>
    <submittedName>
        <fullName evidence="9">Camp-dependent protein kinase catalytic subunit</fullName>
    </submittedName>
</protein>
<feature type="domain" description="AGC-kinase C-terminal" evidence="8">
    <location>
        <begin position="258"/>
        <end position="316"/>
    </location>
</feature>
<evidence type="ECO:0000313" key="9">
    <source>
        <dbReference type="EMBL" id="KAK5984180.1"/>
    </source>
</evidence>
<evidence type="ECO:0000256" key="6">
    <source>
        <dbReference type="ARBA" id="ARBA00022840"/>
    </source>
</evidence>
<evidence type="ECO:0000259" key="7">
    <source>
        <dbReference type="PROSITE" id="PS50011"/>
    </source>
</evidence>
<evidence type="ECO:0000259" key="8">
    <source>
        <dbReference type="PROSITE" id="PS51285"/>
    </source>
</evidence>
<dbReference type="Proteomes" id="UP001331761">
    <property type="component" value="Unassembled WGS sequence"/>
</dbReference>
<keyword evidence="3" id="KW-0808">Transferase</keyword>
<dbReference type="PROSITE" id="PS50011">
    <property type="entry name" value="PROTEIN_KINASE_DOM"/>
    <property type="match status" value="1"/>
</dbReference>
<accession>A0AAN8FTZ4</accession>
<dbReference type="PROSITE" id="PS51285">
    <property type="entry name" value="AGC_KINASE_CTER"/>
    <property type="match status" value="1"/>
</dbReference>
<proteinExistence type="predicted"/>
<dbReference type="SUPFAM" id="SSF56112">
    <property type="entry name" value="Protein kinase-like (PK-like)"/>
    <property type="match status" value="1"/>
</dbReference>
<evidence type="ECO:0000256" key="1">
    <source>
        <dbReference type="ARBA" id="ARBA00022527"/>
    </source>
</evidence>
<evidence type="ECO:0000256" key="2">
    <source>
        <dbReference type="ARBA" id="ARBA00022553"/>
    </source>
</evidence>
<dbReference type="InterPro" id="IPR008271">
    <property type="entry name" value="Ser/Thr_kinase_AS"/>
</dbReference>
<keyword evidence="4" id="KW-0547">Nucleotide-binding</keyword>
<sequence length="316" mass="35940">MVLCEDLQLKEVATLGCGTFGRVDLAWSEAKQEYYAVKKFNIHEVVQQNRVEYVKREKQLLLLSSCPFVVKLIRSDMDRVNLGLVMEFVQGGELSNYLHDMSERELCAAVKFYSVEIVCALQHIHSKNIVYRDLKPENLLLSENGHIKISDFGLAKLLRGKTYTICGTAEYIAPEVILKKGYGVTVDWWSLGVLIFELLCGQPPFHGDSTEMVFEAIRQGSFTFPEGFDLSARDLIALLLERHPSKRAVDICSQKWFADVDWEKARTLSLQPPLIPAPFDLTDLSPLTECECQEASAQRERDHFSDWCETTSEAIH</sequence>
<keyword evidence="10" id="KW-1185">Reference proteome</keyword>
<evidence type="ECO:0000256" key="5">
    <source>
        <dbReference type="ARBA" id="ARBA00022777"/>
    </source>
</evidence>
<keyword evidence="2" id="KW-0597">Phosphoprotein</keyword>
<evidence type="ECO:0000256" key="4">
    <source>
        <dbReference type="ARBA" id="ARBA00022741"/>
    </source>
</evidence>
<dbReference type="GO" id="GO:0004691">
    <property type="term" value="F:cAMP-dependent protein kinase activity"/>
    <property type="evidence" value="ECO:0007669"/>
    <property type="project" value="TreeGrafter"/>
</dbReference>
<dbReference type="FunFam" id="1.10.510.10:FF:000048">
    <property type="entry name" value="Protein kinase C"/>
    <property type="match status" value="1"/>
</dbReference>
<gene>
    <name evidence="9" type="ORF">GCK32_012111</name>
</gene>
<comment type="caution">
    <text evidence="9">The sequence shown here is derived from an EMBL/GenBank/DDBJ whole genome shotgun (WGS) entry which is preliminary data.</text>
</comment>
<reference evidence="9 10" key="1">
    <citation type="submission" date="2019-10" db="EMBL/GenBank/DDBJ databases">
        <title>Assembly and Annotation for the nematode Trichostrongylus colubriformis.</title>
        <authorList>
            <person name="Martin J."/>
        </authorList>
    </citation>
    <scope>NUCLEOTIDE SEQUENCE [LARGE SCALE GENOMIC DNA]</scope>
    <source>
        <strain evidence="9">G859</strain>
        <tissue evidence="9">Whole worm</tissue>
    </source>
</reference>
<dbReference type="GO" id="GO:0005829">
    <property type="term" value="C:cytosol"/>
    <property type="evidence" value="ECO:0007669"/>
    <property type="project" value="TreeGrafter"/>
</dbReference>
<keyword evidence="1" id="KW-0723">Serine/threonine-protein kinase</keyword>
<organism evidence="9 10">
    <name type="scientific">Trichostrongylus colubriformis</name>
    <name type="common">Black scour worm</name>
    <dbReference type="NCBI Taxonomy" id="6319"/>
    <lineage>
        <taxon>Eukaryota</taxon>
        <taxon>Metazoa</taxon>
        <taxon>Ecdysozoa</taxon>
        <taxon>Nematoda</taxon>
        <taxon>Chromadorea</taxon>
        <taxon>Rhabditida</taxon>
        <taxon>Rhabditina</taxon>
        <taxon>Rhabditomorpha</taxon>
        <taxon>Strongyloidea</taxon>
        <taxon>Trichostrongylidae</taxon>
        <taxon>Trichostrongylus</taxon>
    </lineage>
</organism>
<dbReference type="AlphaFoldDB" id="A0AAN8FTZ4"/>
<dbReference type="Pfam" id="PF00069">
    <property type="entry name" value="Pkinase"/>
    <property type="match status" value="1"/>
</dbReference>
<dbReference type="GO" id="GO:0005952">
    <property type="term" value="C:cAMP-dependent protein kinase complex"/>
    <property type="evidence" value="ECO:0007669"/>
    <property type="project" value="TreeGrafter"/>
</dbReference>
<dbReference type="Gene3D" id="1.10.510.10">
    <property type="entry name" value="Transferase(Phosphotransferase) domain 1"/>
    <property type="match status" value="1"/>
</dbReference>
<feature type="domain" description="Protein kinase" evidence="7">
    <location>
        <begin position="9"/>
        <end position="257"/>
    </location>
</feature>
<dbReference type="Gene3D" id="3.30.200.20">
    <property type="entry name" value="Phosphorylase Kinase, domain 1"/>
    <property type="match status" value="1"/>
</dbReference>
<dbReference type="InterPro" id="IPR011009">
    <property type="entry name" value="Kinase-like_dom_sf"/>
</dbReference>
<dbReference type="InterPro" id="IPR000961">
    <property type="entry name" value="AGC-kinase_C"/>
</dbReference>
<dbReference type="InterPro" id="IPR000719">
    <property type="entry name" value="Prot_kinase_dom"/>
</dbReference>
<dbReference type="GO" id="GO:0005524">
    <property type="term" value="F:ATP binding"/>
    <property type="evidence" value="ECO:0007669"/>
    <property type="project" value="UniProtKB-KW"/>
</dbReference>
<dbReference type="PANTHER" id="PTHR24353:SF37">
    <property type="entry name" value="CAMP-DEPENDENT PROTEIN KINASE CATALYTIC SUBUNIT PRKX"/>
    <property type="match status" value="1"/>
</dbReference>
<evidence type="ECO:0000313" key="10">
    <source>
        <dbReference type="Proteomes" id="UP001331761"/>
    </source>
</evidence>
<dbReference type="PROSITE" id="PS00108">
    <property type="entry name" value="PROTEIN_KINASE_ST"/>
    <property type="match status" value="1"/>
</dbReference>
<dbReference type="EMBL" id="WIXE01003170">
    <property type="protein sequence ID" value="KAK5984180.1"/>
    <property type="molecule type" value="Genomic_DNA"/>
</dbReference>
<evidence type="ECO:0000256" key="3">
    <source>
        <dbReference type="ARBA" id="ARBA00022679"/>
    </source>
</evidence>
<dbReference type="PANTHER" id="PTHR24353">
    <property type="entry name" value="CYCLIC NUCLEOTIDE-DEPENDENT PROTEIN KINASE"/>
    <property type="match status" value="1"/>
</dbReference>
<name>A0AAN8FTZ4_TRICO</name>
<dbReference type="SMART" id="SM00220">
    <property type="entry name" value="S_TKc"/>
    <property type="match status" value="1"/>
</dbReference>
<keyword evidence="5 9" id="KW-0418">Kinase</keyword>
<keyword evidence="6" id="KW-0067">ATP-binding</keyword>